<keyword evidence="5" id="KW-1185">Reference proteome</keyword>
<dbReference type="PROSITE" id="PS50975">
    <property type="entry name" value="ATP_GRASP"/>
    <property type="match status" value="1"/>
</dbReference>
<dbReference type="KEGG" id="run:DR864_22550"/>
<dbReference type="GO" id="GO:0018169">
    <property type="term" value="F:ribosomal S6-glutamic acid ligase activity"/>
    <property type="evidence" value="ECO:0007669"/>
    <property type="project" value="TreeGrafter"/>
</dbReference>
<dbReference type="AlphaFoldDB" id="A0A344TNV4"/>
<dbReference type="Proteomes" id="UP000251993">
    <property type="component" value="Chromosome"/>
</dbReference>
<accession>A0A344TNV4</accession>
<feature type="domain" description="ATP-grasp" evidence="3">
    <location>
        <begin position="92"/>
        <end position="293"/>
    </location>
</feature>
<evidence type="ECO:0000313" key="5">
    <source>
        <dbReference type="Proteomes" id="UP000251993"/>
    </source>
</evidence>
<dbReference type="OrthoDB" id="108548at2"/>
<organism evidence="4 5">
    <name type="scientific">Runella rosea</name>
    <dbReference type="NCBI Taxonomy" id="2259595"/>
    <lineage>
        <taxon>Bacteria</taxon>
        <taxon>Pseudomonadati</taxon>
        <taxon>Bacteroidota</taxon>
        <taxon>Cytophagia</taxon>
        <taxon>Cytophagales</taxon>
        <taxon>Spirosomataceae</taxon>
        <taxon>Runella</taxon>
    </lineage>
</organism>
<dbReference type="PANTHER" id="PTHR21621">
    <property type="entry name" value="RIBOSOMAL PROTEIN S6 MODIFICATION PROTEIN"/>
    <property type="match status" value="1"/>
</dbReference>
<dbReference type="PANTHER" id="PTHR21621:SF0">
    <property type="entry name" value="BETA-CITRYLGLUTAMATE SYNTHASE B-RELATED"/>
    <property type="match status" value="1"/>
</dbReference>
<dbReference type="GO" id="GO:0005524">
    <property type="term" value="F:ATP binding"/>
    <property type="evidence" value="ECO:0007669"/>
    <property type="project" value="UniProtKB-UniRule"/>
</dbReference>
<keyword evidence="1" id="KW-0067">ATP-binding</keyword>
<dbReference type="EMBL" id="CP030850">
    <property type="protein sequence ID" value="AXE20325.1"/>
    <property type="molecule type" value="Genomic_DNA"/>
</dbReference>
<protein>
    <recommendedName>
        <fullName evidence="3">ATP-grasp domain-containing protein</fullName>
    </recommendedName>
</protein>
<proteinExistence type="predicted"/>
<sequence>MKKIGILHGMENTFPQAFVERVNQLDGKNIIAEPVLIDRVVQGEATDYAVIIDRISQDVPFYRAFLKNAALCGTAVINNPFWWSADEKFFNNALAVKLGVPVPNTVLMPSKERPTDTSETSFRNLKMPMAWGEMFEYVGFPAYMKPHAGGGWKSVYKIHDMDDLWNKHAETEQLVMLLQSEVTFEDYYRCYCLGGKYVHIMPYEPRNPHHLRYATQPKTTGEAHKKLIATITDYVLRLNKALGYDFNTVEFAVHDGIPYAIDFCNPAPDADIHSVGQENFDWIVENAAKMAIEKAKAHKEGKTNLTWGSFVRTSAMNLPIANLAKGDVEPTEEAPKKAAPKKAKDEEPAKKAPKKK</sequence>
<gene>
    <name evidence="4" type="ORF">DR864_22550</name>
</gene>
<dbReference type="InterPro" id="IPR011761">
    <property type="entry name" value="ATP-grasp"/>
</dbReference>
<dbReference type="GO" id="GO:0046872">
    <property type="term" value="F:metal ion binding"/>
    <property type="evidence" value="ECO:0007669"/>
    <property type="project" value="InterPro"/>
</dbReference>
<evidence type="ECO:0000259" key="3">
    <source>
        <dbReference type="PROSITE" id="PS50975"/>
    </source>
</evidence>
<name>A0A344TNV4_9BACT</name>
<reference evidence="4 5" key="1">
    <citation type="submission" date="2018-07" db="EMBL/GenBank/DDBJ databases">
        <title>Genome sequencing of Runella.</title>
        <authorList>
            <person name="Baek M.-G."/>
            <person name="Yi H."/>
        </authorList>
    </citation>
    <scope>NUCLEOTIDE SEQUENCE [LARGE SCALE GENOMIC DNA]</scope>
    <source>
        <strain evidence="4 5">HYN0085</strain>
    </source>
</reference>
<feature type="region of interest" description="Disordered" evidence="2">
    <location>
        <begin position="322"/>
        <end position="356"/>
    </location>
</feature>
<evidence type="ECO:0000313" key="4">
    <source>
        <dbReference type="EMBL" id="AXE20325.1"/>
    </source>
</evidence>
<dbReference type="GO" id="GO:0005737">
    <property type="term" value="C:cytoplasm"/>
    <property type="evidence" value="ECO:0007669"/>
    <property type="project" value="TreeGrafter"/>
</dbReference>
<evidence type="ECO:0000256" key="1">
    <source>
        <dbReference type="PROSITE-ProRule" id="PRU00409"/>
    </source>
</evidence>
<keyword evidence="1" id="KW-0547">Nucleotide-binding</keyword>
<dbReference type="GO" id="GO:0009432">
    <property type="term" value="P:SOS response"/>
    <property type="evidence" value="ECO:0007669"/>
    <property type="project" value="TreeGrafter"/>
</dbReference>
<evidence type="ECO:0000256" key="2">
    <source>
        <dbReference type="SAM" id="MobiDB-lite"/>
    </source>
</evidence>
<dbReference type="SUPFAM" id="SSF56059">
    <property type="entry name" value="Glutathione synthetase ATP-binding domain-like"/>
    <property type="match status" value="1"/>
</dbReference>
<dbReference type="RefSeq" id="WP_114069088.1">
    <property type="nucleotide sequence ID" value="NZ_CP030850.1"/>
</dbReference>